<evidence type="ECO:0000256" key="2">
    <source>
        <dbReference type="ARBA" id="ARBA00007935"/>
    </source>
</evidence>
<evidence type="ECO:0000256" key="6">
    <source>
        <dbReference type="ARBA" id="ARBA00022989"/>
    </source>
</evidence>
<dbReference type="Pfam" id="PF01032">
    <property type="entry name" value="FecCD"/>
    <property type="match status" value="1"/>
</dbReference>
<sequence>MIDASAGGKNRLLSTTPRRIAAYPLMMLLSAAAVAASLALGTARLPLPDVWAAIHDFDPENPAHVIVRETRLPRTLVAAMGGAGFAVAGVAMQALIRNPLADPGLLGVNAGASCAVAAAAVLGISAPGDQVRWALAGAFAVSALVMWLGTLTPIRLLLVGVAVTSILTGLTTAATLVEPRAFDLMRGWATGSVDGRGLDVVAAAGPIVGAGILVAFGCARALAAMQLGDESAASLGIGIPGIRLLVVAAVACMAGGATAAAGPIAFAGLLAAHIARLLVGPDPRRMMGVALFAGAALLIVADVVGRFIVQPAEMPAGLVVAFLGGPLLIALVRRKGMK</sequence>
<evidence type="ECO:0000256" key="3">
    <source>
        <dbReference type="ARBA" id="ARBA00022448"/>
    </source>
</evidence>
<dbReference type="SUPFAM" id="SSF81345">
    <property type="entry name" value="ABC transporter involved in vitamin B12 uptake, BtuC"/>
    <property type="match status" value="1"/>
</dbReference>
<evidence type="ECO:0000256" key="8">
    <source>
        <dbReference type="SAM" id="Phobius"/>
    </source>
</evidence>
<dbReference type="PANTHER" id="PTHR30472:SF1">
    <property type="entry name" value="FE(3+) DICITRATE TRANSPORT SYSTEM PERMEASE PROTEIN FECC-RELATED"/>
    <property type="match status" value="1"/>
</dbReference>
<feature type="transmembrane region" description="Helical" evidence="8">
    <location>
        <begin position="108"/>
        <end position="126"/>
    </location>
</feature>
<evidence type="ECO:0000256" key="7">
    <source>
        <dbReference type="ARBA" id="ARBA00023136"/>
    </source>
</evidence>
<evidence type="ECO:0000256" key="1">
    <source>
        <dbReference type="ARBA" id="ARBA00004651"/>
    </source>
</evidence>
<comment type="subcellular location">
    <subcellularLocation>
        <location evidence="1">Cell membrane</location>
        <topology evidence="1">Multi-pass membrane protein</topology>
    </subcellularLocation>
</comment>
<keyword evidence="10" id="KW-1185">Reference proteome</keyword>
<feature type="transmembrane region" description="Helical" evidence="8">
    <location>
        <begin position="314"/>
        <end position="332"/>
    </location>
</feature>
<comment type="similarity">
    <text evidence="2">Belongs to the binding-protein-dependent transport system permease family. FecCD subfamily.</text>
</comment>
<feature type="transmembrane region" description="Helical" evidence="8">
    <location>
        <begin position="76"/>
        <end position="96"/>
    </location>
</feature>
<name>A0ABS4UAI3_9CORY</name>
<feature type="transmembrane region" description="Helical" evidence="8">
    <location>
        <begin position="287"/>
        <end position="308"/>
    </location>
</feature>
<dbReference type="EMBL" id="JAGINY010000001">
    <property type="protein sequence ID" value="MBP2333564.1"/>
    <property type="molecule type" value="Genomic_DNA"/>
</dbReference>
<dbReference type="InterPro" id="IPR037294">
    <property type="entry name" value="ABC_BtuC-like"/>
</dbReference>
<evidence type="ECO:0000256" key="4">
    <source>
        <dbReference type="ARBA" id="ARBA00022475"/>
    </source>
</evidence>
<dbReference type="PANTHER" id="PTHR30472">
    <property type="entry name" value="FERRIC ENTEROBACTIN TRANSPORT SYSTEM PERMEASE PROTEIN"/>
    <property type="match status" value="1"/>
</dbReference>
<evidence type="ECO:0000313" key="10">
    <source>
        <dbReference type="Proteomes" id="UP001519305"/>
    </source>
</evidence>
<keyword evidence="4" id="KW-1003">Cell membrane</keyword>
<keyword evidence="3" id="KW-0813">Transport</keyword>
<gene>
    <name evidence="9" type="ORF">JOF33_002263</name>
</gene>
<feature type="transmembrane region" description="Helical" evidence="8">
    <location>
        <begin position="198"/>
        <end position="222"/>
    </location>
</feature>
<reference evidence="9 10" key="1">
    <citation type="submission" date="2021-03" db="EMBL/GenBank/DDBJ databases">
        <title>Sequencing the genomes of 1000 actinobacteria strains.</title>
        <authorList>
            <person name="Klenk H.-P."/>
        </authorList>
    </citation>
    <scope>NUCLEOTIDE SEQUENCE [LARGE SCALE GENOMIC DNA]</scope>
    <source>
        <strain evidence="9 10">DSM 44506</strain>
    </source>
</reference>
<dbReference type="Gene3D" id="1.10.3470.10">
    <property type="entry name" value="ABC transporter involved in vitamin B12 uptake, BtuC"/>
    <property type="match status" value="1"/>
</dbReference>
<comment type="caution">
    <text evidence="9">The sequence shown here is derived from an EMBL/GenBank/DDBJ whole genome shotgun (WGS) entry which is preliminary data.</text>
</comment>
<dbReference type="Proteomes" id="UP001519305">
    <property type="component" value="Unassembled WGS sequence"/>
</dbReference>
<keyword evidence="7 8" id="KW-0472">Membrane</keyword>
<dbReference type="RefSeq" id="WP_244979562.1">
    <property type="nucleotide sequence ID" value="NZ_CP047357.1"/>
</dbReference>
<evidence type="ECO:0000313" key="9">
    <source>
        <dbReference type="EMBL" id="MBP2333564.1"/>
    </source>
</evidence>
<organism evidence="9 10">
    <name type="scientific">Corynebacterium freneyi</name>
    <dbReference type="NCBI Taxonomy" id="134034"/>
    <lineage>
        <taxon>Bacteria</taxon>
        <taxon>Bacillati</taxon>
        <taxon>Actinomycetota</taxon>
        <taxon>Actinomycetes</taxon>
        <taxon>Mycobacteriales</taxon>
        <taxon>Corynebacteriaceae</taxon>
        <taxon>Corynebacterium</taxon>
    </lineage>
</organism>
<evidence type="ECO:0000256" key="5">
    <source>
        <dbReference type="ARBA" id="ARBA00022692"/>
    </source>
</evidence>
<feature type="transmembrane region" description="Helical" evidence="8">
    <location>
        <begin position="156"/>
        <end position="177"/>
    </location>
</feature>
<feature type="transmembrane region" description="Helical" evidence="8">
    <location>
        <begin position="20"/>
        <end position="40"/>
    </location>
</feature>
<feature type="transmembrane region" description="Helical" evidence="8">
    <location>
        <begin position="133"/>
        <end position="150"/>
    </location>
</feature>
<dbReference type="CDD" id="cd06550">
    <property type="entry name" value="TM_ABC_iron-siderophores_like"/>
    <property type="match status" value="1"/>
</dbReference>
<dbReference type="InterPro" id="IPR000522">
    <property type="entry name" value="ABC_transptr_permease_BtuC"/>
</dbReference>
<protein>
    <submittedName>
        <fullName evidence="9">Iron complex transport system permease protein</fullName>
    </submittedName>
</protein>
<proteinExistence type="inferred from homology"/>
<keyword evidence="6 8" id="KW-1133">Transmembrane helix</keyword>
<accession>A0ABS4UAI3</accession>
<keyword evidence="5 8" id="KW-0812">Transmembrane</keyword>
<feature type="transmembrane region" description="Helical" evidence="8">
    <location>
        <begin position="242"/>
        <end position="275"/>
    </location>
</feature>